<dbReference type="PANTHER" id="PTHR43591">
    <property type="entry name" value="METHYLTRANSFERASE"/>
    <property type="match status" value="1"/>
</dbReference>
<dbReference type="SUPFAM" id="SSF53335">
    <property type="entry name" value="S-adenosyl-L-methionine-dependent methyltransferases"/>
    <property type="match status" value="1"/>
</dbReference>
<dbReference type="Gene3D" id="3.40.50.150">
    <property type="entry name" value="Vaccinia Virus protein VP39"/>
    <property type="match status" value="1"/>
</dbReference>
<dbReference type="PANTHER" id="PTHR43591:SF24">
    <property type="entry name" value="2-METHOXY-6-POLYPRENYL-1,4-BENZOQUINOL METHYLASE, MITOCHONDRIAL"/>
    <property type="match status" value="1"/>
</dbReference>
<sequence length="244" mass="28748">MTNRWQDAQKAELKDWKNNQVCDFELKEVEKKYKLFLKQLAETIKIGKRWKILDLGCGPTCISRYLPVSIKIGLEPLAGKLNLKNKLIAGIKILEGKAEKIPFNDKYFDLVICRNAIDHMETPQKAIKETSRVLKNKGYFILAVYVYPYPIALFKKLSEKIPFLKNIEHPFTFTIQSLKKLIQKDFILKKEFVIHTGYHPNDYGKVNEKVSKRTLLEKTAIFINFKVFREKWFVKEYCLLLRKK</sequence>
<evidence type="ECO:0000259" key="1">
    <source>
        <dbReference type="Pfam" id="PF08241"/>
    </source>
</evidence>
<dbReference type="InterPro" id="IPR029063">
    <property type="entry name" value="SAM-dependent_MTases_sf"/>
</dbReference>
<feature type="domain" description="Methyltransferase type 11" evidence="1">
    <location>
        <begin position="53"/>
        <end position="142"/>
    </location>
</feature>
<gene>
    <name evidence="2" type="ORF">COS93_02095</name>
</gene>
<comment type="caution">
    <text evidence="2">The sequence shown here is derived from an EMBL/GenBank/DDBJ whole genome shotgun (WGS) entry which is preliminary data.</text>
</comment>
<evidence type="ECO:0000313" key="2">
    <source>
        <dbReference type="EMBL" id="PIU46617.1"/>
    </source>
</evidence>
<dbReference type="GO" id="GO:0008757">
    <property type="term" value="F:S-adenosylmethionine-dependent methyltransferase activity"/>
    <property type="evidence" value="ECO:0007669"/>
    <property type="project" value="InterPro"/>
</dbReference>
<proteinExistence type="predicted"/>
<organism evidence="2 3">
    <name type="scientific">bacterium (Candidatus Gribaldobacteria) CG07_land_8_20_14_0_80_33_18</name>
    <dbReference type="NCBI Taxonomy" id="2014272"/>
    <lineage>
        <taxon>Bacteria</taxon>
        <taxon>Candidatus Gribaldobacteria</taxon>
    </lineage>
</organism>
<protein>
    <recommendedName>
        <fullName evidence="1">Methyltransferase type 11 domain-containing protein</fullName>
    </recommendedName>
</protein>
<dbReference type="Proteomes" id="UP000228777">
    <property type="component" value="Unassembled WGS sequence"/>
</dbReference>
<evidence type="ECO:0000313" key="3">
    <source>
        <dbReference type="Proteomes" id="UP000228777"/>
    </source>
</evidence>
<dbReference type="EMBL" id="PEWP01000040">
    <property type="protein sequence ID" value="PIU46617.1"/>
    <property type="molecule type" value="Genomic_DNA"/>
</dbReference>
<dbReference type="AlphaFoldDB" id="A0A2M6Z2R8"/>
<name>A0A2M6Z2R8_9BACT</name>
<dbReference type="Pfam" id="PF08241">
    <property type="entry name" value="Methyltransf_11"/>
    <property type="match status" value="1"/>
</dbReference>
<reference evidence="3" key="1">
    <citation type="submission" date="2017-09" db="EMBL/GenBank/DDBJ databases">
        <title>Depth-based differentiation of microbial function through sediment-hosted aquifers and enrichment of novel symbionts in the deep terrestrial subsurface.</title>
        <authorList>
            <person name="Probst A.J."/>
            <person name="Ladd B."/>
            <person name="Jarett J.K."/>
            <person name="Geller-Mcgrath D.E."/>
            <person name="Sieber C.M.K."/>
            <person name="Emerson J.B."/>
            <person name="Anantharaman K."/>
            <person name="Thomas B.C."/>
            <person name="Malmstrom R."/>
            <person name="Stieglmeier M."/>
            <person name="Klingl A."/>
            <person name="Woyke T."/>
            <person name="Ryan C.M."/>
            <person name="Banfield J.F."/>
        </authorList>
    </citation>
    <scope>NUCLEOTIDE SEQUENCE [LARGE SCALE GENOMIC DNA]</scope>
</reference>
<accession>A0A2M6Z2R8</accession>
<dbReference type="CDD" id="cd02440">
    <property type="entry name" value="AdoMet_MTases"/>
    <property type="match status" value="1"/>
</dbReference>
<dbReference type="InterPro" id="IPR013216">
    <property type="entry name" value="Methyltransf_11"/>
</dbReference>